<evidence type="ECO:0000256" key="10">
    <source>
        <dbReference type="SAM" id="MobiDB-lite"/>
    </source>
</evidence>
<dbReference type="InterPro" id="IPR003016">
    <property type="entry name" value="2-oxoA_DH_lipoyl-BS"/>
</dbReference>
<dbReference type="CDD" id="cd06849">
    <property type="entry name" value="lipoyl_domain"/>
    <property type="match status" value="2"/>
</dbReference>
<dbReference type="Proteomes" id="UP001500604">
    <property type="component" value="Unassembled WGS sequence"/>
</dbReference>
<keyword evidence="3 9" id="KW-0808">Transferase</keyword>
<evidence type="ECO:0000256" key="9">
    <source>
        <dbReference type="RuleBase" id="RU361137"/>
    </source>
</evidence>
<evidence type="ECO:0000259" key="12">
    <source>
        <dbReference type="PROSITE" id="PS51826"/>
    </source>
</evidence>
<feature type="region of interest" description="Disordered" evidence="10">
    <location>
        <begin position="206"/>
        <end position="240"/>
    </location>
</feature>
<dbReference type="Pfam" id="PF00364">
    <property type="entry name" value="Biotin_lipoyl"/>
    <property type="match status" value="2"/>
</dbReference>
<dbReference type="RefSeq" id="WP_345195033.1">
    <property type="nucleotide sequence ID" value="NZ_BAABFL010000127.1"/>
</dbReference>
<gene>
    <name evidence="13" type="primary">aceF</name>
    <name evidence="13" type="ORF">GCM10023116_15230</name>
</gene>
<comment type="similarity">
    <text evidence="1 9">Belongs to the 2-oxoacid dehydrogenase family.</text>
</comment>
<dbReference type="EMBL" id="BAABFL010000127">
    <property type="protein sequence ID" value="GAA4649249.1"/>
    <property type="molecule type" value="Genomic_DNA"/>
</dbReference>
<dbReference type="Gene3D" id="2.40.50.100">
    <property type="match status" value="2"/>
</dbReference>
<evidence type="ECO:0000256" key="6">
    <source>
        <dbReference type="ARBA" id="ARBA00023315"/>
    </source>
</evidence>
<organism evidence="13 14">
    <name type="scientific">Kistimonas scapharcae</name>
    <dbReference type="NCBI Taxonomy" id="1036133"/>
    <lineage>
        <taxon>Bacteria</taxon>
        <taxon>Pseudomonadati</taxon>
        <taxon>Pseudomonadota</taxon>
        <taxon>Gammaproteobacteria</taxon>
        <taxon>Oceanospirillales</taxon>
        <taxon>Endozoicomonadaceae</taxon>
        <taxon>Kistimonas</taxon>
    </lineage>
</organism>
<feature type="domain" description="Lipoyl-binding" evidence="11">
    <location>
        <begin position="3"/>
        <end position="76"/>
    </location>
</feature>
<feature type="domain" description="Peripheral subunit-binding (PSBD)" evidence="12">
    <location>
        <begin position="241"/>
        <end position="278"/>
    </location>
</feature>
<dbReference type="Gene3D" id="3.30.559.10">
    <property type="entry name" value="Chloramphenicol acetyltransferase-like domain"/>
    <property type="match status" value="1"/>
</dbReference>
<dbReference type="Gene3D" id="4.10.320.10">
    <property type="entry name" value="E3-binding domain"/>
    <property type="match status" value="1"/>
</dbReference>
<dbReference type="InterPro" id="IPR036625">
    <property type="entry name" value="E3-bd_dom_sf"/>
</dbReference>
<proteinExistence type="inferred from homology"/>
<dbReference type="InterPro" id="IPR004167">
    <property type="entry name" value="PSBD"/>
</dbReference>
<dbReference type="EC" id="2.3.1.12" evidence="9"/>
<evidence type="ECO:0000256" key="1">
    <source>
        <dbReference type="ARBA" id="ARBA00007317"/>
    </source>
</evidence>
<evidence type="ECO:0000256" key="7">
    <source>
        <dbReference type="ARBA" id="ARBA00025211"/>
    </source>
</evidence>
<sequence length="538" mass="56927">MTDEIIKVPDIGSDGAEVIEVCVGAGDQVEAEDSLIVLESDKATMEVPAPRNGRIVEVLLKVGDKVSEGDDLLKMAAEGGAVAAEAPEAPAPVAETPAAAPAPEAVPAAPAASVIKEVRVPDIGSDNVPVIEVSVKPGDEISEEDPLVTLESDKATMEVPSPFSGVVTEVKVKEGDTLSQGDLVVMMEVAGAAPVAQPAVPSQAPVVEKPAASQPAASAAAPTQPAAESNRELEQANKSIHAGPAVRKIAREFGVDLSLVRGSGPRSRILKEDVQNYVKAKLSEPKSAQVSGGLGIPQMPAVDFSKWGEVEEKELTRLRQVAAKNFQRSWLNVPHVTQFDESDITELEDFRKSQKAAAQARGSKLTPLPFMLKACAYALKEMPQFCASLSPEVDRIIYKKYVNIGVAVDTPDGLLVPVIKDVDKKGLWELADECVALAEKARNKQLKPDEMQGGCFTISSLGSVGGTAFTPIVNAPEVAILGISKAEIKPKWNGTEFAPRLMLPLSLSYDHRAINGAEAARFTALLGQLLSDIRNILL</sequence>
<dbReference type="InterPro" id="IPR011053">
    <property type="entry name" value="Single_hybrid_motif"/>
</dbReference>
<evidence type="ECO:0000256" key="8">
    <source>
        <dbReference type="ARBA" id="ARBA00048370"/>
    </source>
</evidence>
<dbReference type="InterPro" id="IPR023213">
    <property type="entry name" value="CAT-like_dom_sf"/>
</dbReference>
<dbReference type="SUPFAM" id="SSF52777">
    <property type="entry name" value="CoA-dependent acyltransferases"/>
    <property type="match status" value="1"/>
</dbReference>
<protein>
    <recommendedName>
        <fullName evidence="9">Acetyltransferase component of pyruvate dehydrogenase complex</fullName>
        <ecNumber evidence="9">2.3.1.12</ecNumber>
    </recommendedName>
</protein>
<evidence type="ECO:0000256" key="3">
    <source>
        <dbReference type="ARBA" id="ARBA00022679"/>
    </source>
</evidence>
<evidence type="ECO:0000313" key="14">
    <source>
        <dbReference type="Proteomes" id="UP001500604"/>
    </source>
</evidence>
<dbReference type="InterPro" id="IPR006256">
    <property type="entry name" value="AcTrfase_Pyrv_DH_cplx"/>
</dbReference>
<dbReference type="SUPFAM" id="SSF47005">
    <property type="entry name" value="Peripheral subunit-binding domain of 2-oxo acid dehydrogenase complex"/>
    <property type="match status" value="1"/>
</dbReference>
<dbReference type="PROSITE" id="PS51826">
    <property type="entry name" value="PSBD"/>
    <property type="match status" value="1"/>
</dbReference>
<comment type="cofactor">
    <cofactor evidence="9">
        <name>(R)-lipoate</name>
        <dbReference type="ChEBI" id="CHEBI:83088"/>
    </cofactor>
    <text evidence="9">Binds 2 lipoyl cofactors covalently.</text>
</comment>
<dbReference type="PROSITE" id="PS00189">
    <property type="entry name" value="LIPOYL"/>
    <property type="match status" value="2"/>
</dbReference>
<evidence type="ECO:0000256" key="5">
    <source>
        <dbReference type="ARBA" id="ARBA00022823"/>
    </source>
</evidence>
<dbReference type="PANTHER" id="PTHR43178:SF2">
    <property type="entry name" value="DIHYDROLIPOYLLYSINE-RESIDUE ACETYLTRANSFERASE COMPONENT OF PYRUVATE DEHYDROGENASE COMPLEX"/>
    <property type="match status" value="1"/>
</dbReference>
<feature type="domain" description="Lipoyl-binding" evidence="11">
    <location>
        <begin position="115"/>
        <end position="188"/>
    </location>
</feature>
<reference evidence="14" key="1">
    <citation type="journal article" date="2019" name="Int. J. Syst. Evol. Microbiol.">
        <title>The Global Catalogue of Microorganisms (GCM) 10K type strain sequencing project: providing services to taxonomists for standard genome sequencing and annotation.</title>
        <authorList>
            <consortium name="The Broad Institute Genomics Platform"/>
            <consortium name="The Broad Institute Genome Sequencing Center for Infectious Disease"/>
            <person name="Wu L."/>
            <person name="Ma J."/>
        </authorList>
    </citation>
    <scope>NUCLEOTIDE SEQUENCE [LARGE SCALE GENOMIC DNA]</scope>
    <source>
        <strain evidence="14">JCM 17805</strain>
    </source>
</reference>
<keyword evidence="6 9" id="KW-0012">Acyltransferase</keyword>
<comment type="caution">
    <text evidence="13">The sequence shown here is derived from an EMBL/GenBank/DDBJ whole genome shotgun (WGS) entry which is preliminary data.</text>
</comment>
<dbReference type="InterPro" id="IPR050743">
    <property type="entry name" value="2-oxoacid_DH_E2_comp"/>
</dbReference>
<keyword evidence="14" id="KW-1185">Reference proteome</keyword>
<comment type="function">
    <text evidence="7">The pyruvate dehydrogenase complex catalyzes the overall conversion of pyruvate to acetyl-CoA and CO(2). It contains multiple copies of three enzymatic components: pyruvate dehydrogenase (E1), dihydrolipoamide acetyltransferase (E2) and lipoamide dehydrogenase (E3).</text>
</comment>
<dbReference type="Pfam" id="PF02817">
    <property type="entry name" value="E3_binding"/>
    <property type="match status" value="1"/>
</dbReference>
<name>A0ABP8V0Y1_9GAMM</name>
<accession>A0ABP8V0Y1</accession>
<evidence type="ECO:0000256" key="2">
    <source>
        <dbReference type="ARBA" id="ARBA00011484"/>
    </source>
</evidence>
<feature type="compositionally biased region" description="Low complexity" evidence="10">
    <location>
        <begin position="206"/>
        <end position="227"/>
    </location>
</feature>
<dbReference type="Pfam" id="PF00198">
    <property type="entry name" value="2-oxoacid_dh"/>
    <property type="match status" value="1"/>
</dbReference>
<comment type="subunit">
    <text evidence="2 9">Forms a 24-polypeptide structural core with octahedral symmetry.</text>
</comment>
<dbReference type="NCBIfam" id="TIGR01348">
    <property type="entry name" value="PDHac_trf_long"/>
    <property type="match status" value="1"/>
</dbReference>
<evidence type="ECO:0000256" key="4">
    <source>
        <dbReference type="ARBA" id="ARBA00022737"/>
    </source>
</evidence>
<evidence type="ECO:0000313" key="13">
    <source>
        <dbReference type="EMBL" id="GAA4649249.1"/>
    </source>
</evidence>
<dbReference type="InterPro" id="IPR001078">
    <property type="entry name" value="2-oxoacid_DH_actylTfrase"/>
</dbReference>
<dbReference type="PANTHER" id="PTHR43178">
    <property type="entry name" value="DIHYDROLIPOAMIDE ACETYLTRANSFERASE COMPONENT OF PYRUVATE DEHYDROGENASE COMPLEX"/>
    <property type="match status" value="1"/>
</dbReference>
<keyword evidence="4" id="KW-0677">Repeat</keyword>
<dbReference type="SUPFAM" id="SSF51230">
    <property type="entry name" value="Single hybrid motif"/>
    <property type="match status" value="2"/>
</dbReference>
<comment type="catalytic activity">
    <reaction evidence="8 9">
        <text>N(6)-[(R)-dihydrolipoyl]-L-lysyl-[protein] + acetyl-CoA = N(6)-[(R)-S(8)-acetyldihydrolipoyl]-L-lysyl-[protein] + CoA</text>
        <dbReference type="Rhea" id="RHEA:17017"/>
        <dbReference type="Rhea" id="RHEA-COMP:10475"/>
        <dbReference type="Rhea" id="RHEA-COMP:10478"/>
        <dbReference type="ChEBI" id="CHEBI:57287"/>
        <dbReference type="ChEBI" id="CHEBI:57288"/>
        <dbReference type="ChEBI" id="CHEBI:83100"/>
        <dbReference type="ChEBI" id="CHEBI:83111"/>
        <dbReference type="EC" id="2.3.1.12"/>
    </reaction>
</comment>
<evidence type="ECO:0000259" key="11">
    <source>
        <dbReference type="PROSITE" id="PS50968"/>
    </source>
</evidence>
<dbReference type="PROSITE" id="PS50968">
    <property type="entry name" value="BIOTINYL_LIPOYL"/>
    <property type="match status" value="2"/>
</dbReference>
<dbReference type="InterPro" id="IPR000089">
    <property type="entry name" value="Biotin_lipoyl"/>
</dbReference>
<keyword evidence="5 9" id="KW-0450">Lipoyl</keyword>